<name>A0A2P7YQH2_9ASCO</name>
<accession>A0A2P7YQH2</accession>
<dbReference type="OrthoDB" id="5415592at2759"/>
<dbReference type="EMBL" id="PYFQ01000006">
    <property type="protein sequence ID" value="PSK38174.1"/>
    <property type="molecule type" value="Genomic_DNA"/>
</dbReference>
<dbReference type="AlphaFoldDB" id="A0A2P7YQH2"/>
<dbReference type="GeneID" id="36566116"/>
<feature type="signal peptide" evidence="1">
    <location>
        <begin position="1"/>
        <end position="15"/>
    </location>
</feature>
<feature type="chain" id="PRO_5015183299" evidence="1">
    <location>
        <begin position="16"/>
        <end position="268"/>
    </location>
</feature>
<evidence type="ECO:0000313" key="2">
    <source>
        <dbReference type="EMBL" id="PSK38174.1"/>
    </source>
</evidence>
<comment type="caution">
    <text evidence="2">The sequence shown here is derived from an EMBL/GenBank/DDBJ whole genome shotgun (WGS) entry which is preliminary data.</text>
</comment>
<keyword evidence="1" id="KW-0732">Signal</keyword>
<proteinExistence type="predicted"/>
<dbReference type="STRING" id="418784.A0A2P7YQH2"/>
<organism evidence="2 3">
    <name type="scientific">Candidozyma pseudohaemuli</name>
    <dbReference type="NCBI Taxonomy" id="418784"/>
    <lineage>
        <taxon>Eukaryota</taxon>
        <taxon>Fungi</taxon>
        <taxon>Dikarya</taxon>
        <taxon>Ascomycota</taxon>
        <taxon>Saccharomycotina</taxon>
        <taxon>Pichiomycetes</taxon>
        <taxon>Metschnikowiaceae</taxon>
        <taxon>Candidozyma</taxon>
    </lineage>
</organism>
<reference evidence="2 3" key="1">
    <citation type="submission" date="2018-03" db="EMBL/GenBank/DDBJ databases">
        <title>Candida pseudohaemulonii genome assembly and annotation.</title>
        <authorList>
            <person name="Munoz J.F."/>
            <person name="Gade L.G."/>
            <person name="Chow N.A."/>
            <person name="Litvintseva A.P."/>
            <person name="Loparev V.N."/>
            <person name="Cuomo C.A."/>
        </authorList>
    </citation>
    <scope>NUCLEOTIDE SEQUENCE [LARGE SCALE GENOMIC DNA]</scope>
    <source>
        <strain evidence="2 3">B12108</strain>
    </source>
</reference>
<sequence length="268" mass="29599">MKLLGILTITTAVNAAISFNLKSKKDGSDFDNKNVMNRGRLTLGDDAGIDFVLNDDGSLVDGPSRKYINFKSDLAELGDDHLKGFSVKDNKLHYNDKNEWYGCPKDDSALGFETGCDDKQEINLELENVKDSDNNYPDERDFFFLRAWSTESDKFQNTPIMKVDEHPHVFSVGGDKGKDLNLYFFDDKGSLADQDNRGVNHDPNTGEVGNVAPFGRSGATPGFSINGDHLVFEGNDNWKACPSGDNEYSLADNDCTGGTPIVLQVVFF</sequence>
<evidence type="ECO:0000313" key="3">
    <source>
        <dbReference type="Proteomes" id="UP000241107"/>
    </source>
</evidence>
<dbReference type="Proteomes" id="UP000241107">
    <property type="component" value="Unassembled WGS sequence"/>
</dbReference>
<keyword evidence="3" id="KW-1185">Reference proteome</keyword>
<dbReference type="VEuPathDB" id="FungiDB:C7M61_002727"/>
<gene>
    <name evidence="2" type="ORF">C7M61_002727</name>
</gene>
<dbReference type="RefSeq" id="XP_024713499.1">
    <property type="nucleotide sequence ID" value="XM_024858093.1"/>
</dbReference>
<evidence type="ECO:0000256" key="1">
    <source>
        <dbReference type="SAM" id="SignalP"/>
    </source>
</evidence>
<protein>
    <submittedName>
        <fullName evidence="2">Uncharacterized protein</fullName>
    </submittedName>
</protein>